<sequence>MAETQAVKALSASPVNTTATIDRGMTHPADGQGQYIPYEDEDEDDDQDPPPQPPPVKQGKDSPTPAIPRRQSFSDIDPKIGESRAEGSSGQAERPSSGLMLRKVPSFSAIRSSSPSTGVRSALPIRHNPLPAAHHNAGPYPLHHHPHHVTPSVLPTPSSAVPASVAPYQGGRSTLTTDASRRLAKFKSGESLKSLMGVMADGDRDRELVVETDAALQTVGRPPLFKSATLPCRSSKGKDEDFEEFVWSGSPDPHQTRNRRSFSTHLLPASTAPPSSVVPVSSSGSQRVDVAMSDYHTPPSAIRGQPDLMDVFRGRSQGPPTLKKSTNFRAPPRRSGQPSAPYLPLSSQYGGMYTGTSPGYLDEPSPERGSPTYLGGRGESSSGSIQEYARRPSVEEERAYLLRAKRRETRPRSAGDDSESVSDYAIPKPRSLIFLFGTILVLLLGTFVLFTFCIQPLSGLTILGIGDIHGTLNLYEFDVVFAAANQNIVPVYVRNVDIDVFVGSDLVFDQNVAPPEPKEQMPVVTTAGRSSPKELLAHIRHLTTSITFPALTPTTHTTPTGHIIIRDPENTLGKLIYLNYPYTLTVRGNIHYRTLWYVEYVVKVSCVVPVEHNRDVRKGAVIECVSGT</sequence>
<dbReference type="STRING" id="109895.A0A507DVE9"/>
<evidence type="ECO:0000313" key="4">
    <source>
        <dbReference type="Proteomes" id="UP000318582"/>
    </source>
</evidence>
<reference evidence="3 4" key="1">
    <citation type="journal article" date="2019" name="Sci. Rep.">
        <title>Comparative genomics of chytrid fungi reveal insights into the obligate biotrophic and pathogenic lifestyle of Synchytrium endobioticum.</title>
        <authorList>
            <person name="van de Vossenberg B.T.L.H."/>
            <person name="Warris S."/>
            <person name="Nguyen H.D.T."/>
            <person name="van Gent-Pelzer M.P.E."/>
            <person name="Joly D.L."/>
            <person name="van de Geest H.C."/>
            <person name="Bonants P.J.M."/>
            <person name="Smith D.S."/>
            <person name="Levesque C.A."/>
            <person name="van der Lee T.A.J."/>
        </authorList>
    </citation>
    <scope>NUCLEOTIDE SEQUENCE [LARGE SCALE GENOMIC DNA]</scope>
    <source>
        <strain evidence="3 4">CBS 809.83</strain>
    </source>
</reference>
<feature type="compositionally biased region" description="Basic and acidic residues" evidence="1">
    <location>
        <begin position="388"/>
        <end position="400"/>
    </location>
</feature>
<accession>A0A507DVE9</accession>
<feature type="region of interest" description="Disordered" evidence="1">
    <location>
        <begin position="295"/>
        <end position="422"/>
    </location>
</feature>
<feature type="compositionally biased region" description="Polar residues" evidence="1">
    <location>
        <begin position="345"/>
        <end position="357"/>
    </location>
</feature>
<feature type="region of interest" description="Disordered" evidence="1">
    <location>
        <begin position="266"/>
        <end position="285"/>
    </location>
</feature>
<keyword evidence="2" id="KW-1133">Transmembrane helix</keyword>
<evidence type="ECO:0000256" key="2">
    <source>
        <dbReference type="SAM" id="Phobius"/>
    </source>
</evidence>
<feature type="compositionally biased region" description="Low complexity" evidence="1">
    <location>
        <begin position="273"/>
        <end position="283"/>
    </location>
</feature>
<dbReference type="Proteomes" id="UP000318582">
    <property type="component" value="Unassembled WGS sequence"/>
</dbReference>
<protein>
    <submittedName>
        <fullName evidence="3">Uncharacterized protein</fullName>
    </submittedName>
</protein>
<evidence type="ECO:0000313" key="3">
    <source>
        <dbReference type="EMBL" id="TPX55526.1"/>
    </source>
</evidence>
<keyword evidence="4" id="KW-1185">Reference proteome</keyword>
<keyword evidence="2" id="KW-0472">Membrane</keyword>
<dbReference type="EMBL" id="QEAQ01000105">
    <property type="protein sequence ID" value="TPX55526.1"/>
    <property type="molecule type" value="Genomic_DNA"/>
</dbReference>
<comment type="caution">
    <text evidence="3">The sequence shown here is derived from an EMBL/GenBank/DDBJ whole genome shotgun (WGS) entry which is preliminary data.</text>
</comment>
<gene>
    <name evidence="3" type="ORF">PhCBS80983_g05248</name>
</gene>
<feature type="compositionally biased region" description="Low complexity" evidence="1">
    <location>
        <begin position="106"/>
        <end position="116"/>
    </location>
</feature>
<feature type="compositionally biased region" description="Acidic residues" evidence="1">
    <location>
        <begin position="38"/>
        <end position="48"/>
    </location>
</feature>
<proteinExistence type="predicted"/>
<feature type="compositionally biased region" description="Basic and acidic residues" evidence="1">
    <location>
        <begin position="76"/>
        <end position="85"/>
    </location>
</feature>
<feature type="transmembrane region" description="Helical" evidence="2">
    <location>
        <begin position="432"/>
        <end position="454"/>
    </location>
</feature>
<dbReference type="AlphaFoldDB" id="A0A507DVE9"/>
<feature type="region of interest" description="Disordered" evidence="1">
    <location>
        <begin position="154"/>
        <end position="173"/>
    </location>
</feature>
<organism evidence="3 4">
    <name type="scientific">Powellomyces hirtus</name>
    <dbReference type="NCBI Taxonomy" id="109895"/>
    <lineage>
        <taxon>Eukaryota</taxon>
        <taxon>Fungi</taxon>
        <taxon>Fungi incertae sedis</taxon>
        <taxon>Chytridiomycota</taxon>
        <taxon>Chytridiomycota incertae sedis</taxon>
        <taxon>Chytridiomycetes</taxon>
        <taxon>Spizellomycetales</taxon>
        <taxon>Powellomycetaceae</taxon>
        <taxon>Powellomyces</taxon>
    </lineage>
</organism>
<name>A0A507DVE9_9FUNG</name>
<feature type="region of interest" description="Disordered" evidence="1">
    <location>
        <begin position="1"/>
        <end position="147"/>
    </location>
</feature>
<evidence type="ECO:0000256" key="1">
    <source>
        <dbReference type="SAM" id="MobiDB-lite"/>
    </source>
</evidence>
<keyword evidence="2" id="KW-0812">Transmembrane</keyword>